<proteinExistence type="predicted"/>
<evidence type="ECO:0000256" key="1">
    <source>
        <dbReference type="SAM" id="MobiDB-lite"/>
    </source>
</evidence>
<protein>
    <submittedName>
        <fullName evidence="2">Uncharacterized protein</fullName>
    </submittedName>
</protein>
<sequence>MALRHTGPVPRRVGDQASAPQAEAHRERLTDGADDFSGDQSGSYMRGIGPIGGTSTKW</sequence>
<accession>A0A917BHW5</accession>
<gene>
    <name evidence="2" type="ORF">GCM10011366_07010</name>
</gene>
<comment type="caution">
    <text evidence="2">The sequence shown here is derived from an EMBL/GenBank/DDBJ whole genome shotgun (WGS) entry which is preliminary data.</text>
</comment>
<evidence type="ECO:0000313" key="2">
    <source>
        <dbReference type="EMBL" id="GGF41870.1"/>
    </source>
</evidence>
<dbReference type="AlphaFoldDB" id="A0A917BHW5"/>
<evidence type="ECO:0000313" key="3">
    <source>
        <dbReference type="Proteomes" id="UP000605670"/>
    </source>
</evidence>
<dbReference type="EMBL" id="BMEM01000001">
    <property type="protein sequence ID" value="GGF41870.1"/>
    <property type="molecule type" value="Genomic_DNA"/>
</dbReference>
<reference evidence="2" key="1">
    <citation type="journal article" date="2014" name="Int. J. Syst. Evol. Microbiol.">
        <title>Complete genome sequence of Corynebacterium casei LMG S-19264T (=DSM 44701T), isolated from a smear-ripened cheese.</title>
        <authorList>
            <consortium name="US DOE Joint Genome Institute (JGI-PGF)"/>
            <person name="Walter F."/>
            <person name="Albersmeier A."/>
            <person name="Kalinowski J."/>
            <person name="Ruckert C."/>
        </authorList>
    </citation>
    <scope>NUCLEOTIDE SEQUENCE</scope>
    <source>
        <strain evidence="2">CGMCC 1.12160</strain>
    </source>
</reference>
<name>A0A917BHW5_9MICO</name>
<organism evidence="2 3">
    <name type="scientific">Ornithinimicrobium tianjinense</name>
    <dbReference type="NCBI Taxonomy" id="1195761"/>
    <lineage>
        <taxon>Bacteria</taxon>
        <taxon>Bacillati</taxon>
        <taxon>Actinomycetota</taxon>
        <taxon>Actinomycetes</taxon>
        <taxon>Micrococcales</taxon>
        <taxon>Ornithinimicrobiaceae</taxon>
        <taxon>Ornithinimicrobium</taxon>
    </lineage>
</organism>
<keyword evidence="3" id="KW-1185">Reference proteome</keyword>
<feature type="region of interest" description="Disordered" evidence="1">
    <location>
        <begin position="1"/>
        <end position="58"/>
    </location>
</feature>
<reference evidence="2" key="2">
    <citation type="submission" date="2020-09" db="EMBL/GenBank/DDBJ databases">
        <authorList>
            <person name="Sun Q."/>
            <person name="Zhou Y."/>
        </authorList>
    </citation>
    <scope>NUCLEOTIDE SEQUENCE</scope>
    <source>
        <strain evidence="2">CGMCC 1.12160</strain>
    </source>
</reference>
<dbReference type="Proteomes" id="UP000605670">
    <property type="component" value="Unassembled WGS sequence"/>
</dbReference>